<accession>A0A183FV27</accession>
<dbReference type="InterPro" id="IPR027417">
    <property type="entry name" value="P-loop_NTPase"/>
</dbReference>
<evidence type="ECO:0000313" key="2">
    <source>
        <dbReference type="WBParaSite" id="HPBE_0001211001-mRNA-1"/>
    </source>
</evidence>
<reference evidence="2" key="1">
    <citation type="submission" date="2019-09" db="UniProtKB">
        <authorList>
            <consortium name="WormBaseParasite"/>
        </authorList>
    </citation>
    <scope>IDENTIFICATION</scope>
</reference>
<dbReference type="Proteomes" id="UP000050761">
    <property type="component" value="Unassembled WGS sequence"/>
</dbReference>
<dbReference type="AlphaFoldDB" id="A0A183FV27"/>
<protein>
    <submittedName>
        <fullName evidence="2">Alpha-type protein kinase domain-containing protein</fullName>
    </submittedName>
</protein>
<evidence type="ECO:0000313" key="1">
    <source>
        <dbReference type="Proteomes" id="UP000050761"/>
    </source>
</evidence>
<dbReference type="Gene3D" id="3.40.50.300">
    <property type="entry name" value="P-loop containing nucleotide triphosphate hydrolases"/>
    <property type="match status" value="1"/>
</dbReference>
<dbReference type="WBParaSite" id="HPBE_0001211001-mRNA-1">
    <property type="protein sequence ID" value="HPBE_0001211001-mRNA-1"/>
    <property type="gene ID" value="HPBE_0001211001"/>
</dbReference>
<name>A0A183FV27_HELPZ</name>
<keyword evidence="1" id="KW-1185">Reference proteome</keyword>
<proteinExistence type="predicted"/>
<organism evidence="1 2">
    <name type="scientific">Heligmosomoides polygyrus</name>
    <name type="common">Parasitic roundworm</name>
    <dbReference type="NCBI Taxonomy" id="6339"/>
    <lineage>
        <taxon>Eukaryota</taxon>
        <taxon>Metazoa</taxon>
        <taxon>Ecdysozoa</taxon>
        <taxon>Nematoda</taxon>
        <taxon>Chromadorea</taxon>
        <taxon>Rhabditida</taxon>
        <taxon>Rhabditina</taxon>
        <taxon>Rhabditomorpha</taxon>
        <taxon>Strongyloidea</taxon>
        <taxon>Heligmosomidae</taxon>
        <taxon>Heligmosomoides</taxon>
    </lineage>
</organism>
<sequence>LAAKVRSVYQAIGRNAGKLNPKPALVSSILFQHMLEYTLHFTSGIQPLPHRPTFGGKGSPLYQAIGRNAGKLNTKPALTTALLTMAHADGSPQRSLHISDNDDTFGKLRDTVQYETLREALLRGVRLLHEGMHPKGFQIVGKLFSSGTIQVCTVLRTMYYQVSTFAYLVVIMDVQFYNGKYQFYEEYPIGDVLHTVRLASRPGRDVDVE</sequence>